<dbReference type="AlphaFoldDB" id="A0A222EAI5"/>
<dbReference type="Proteomes" id="UP000203589">
    <property type="component" value="Plasmid pSMS3-1"/>
</dbReference>
<dbReference type="InterPro" id="IPR029063">
    <property type="entry name" value="SAM-dependent_MTases_sf"/>
</dbReference>
<keyword evidence="2" id="KW-0614">Plasmid</keyword>
<proteinExistence type="predicted"/>
<protein>
    <recommendedName>
        <fullName evidence="1">Methyltransferase type 11 domain-containing protein</fullName>
    </recommendedName>
</protein>
<evidence type="ECO:0000313" key="3">
    <source>
        <dbReference type="Proteomes" id="UP000203589"/>
    </source>
</evidence>
<keyword evidence="3" id="KW-1185">Reference proteome</keyword>
<dbReference type="Pfam" id="PF08241">
    <property type="entry name" value="Methyltransf_11"/>
    <property type="match status" value="1"/>
</dbReference>
<gene>
    <name evidence="2" type="ORF">ANTHELSMS3_04819</name>
</gene>
<geneLocation type="plasmid" evidence="3">
    <name>psms3-1</name>
</geneLocation>
<dbReference type="KEGG" id="aht:ANTHELSMS3_04819"/>
<dbReference type="SUPFAM" id="SSF53335">
    <property type="entry name" value="S-adenosyl-L-methionine-dependent methyltransferases"/>
    <property type="match status" value="1"/>
</dbReference>
<reference evidence="2 3" key="1">
    <citation type="submission" date="2017-07" db="EMBL/GenBank/DDBJ databases">
        <title>Genome Sequence of Antarctobacter heliothermus Strain SMS3 Isolated from a culture of the Diatom Skeletonema marinoi.</title>
        <authorList>
            <person name="Topel M."/>
            <person name="Pinder M.I.M."/>
            <person name="Johansson O.N."/>
            <person name="Kourtchenko O."/>
            <person name="Godhe A."/>
            <person name="Clarke A.K."/>
        </authorList>
    </citation>
    <scope>NUCLEOTIDE SEQUENCE [LARGE SCALE GENOMIC DNA]</scope>
    <source>
        <strain evidence="2 3">SMS3</strain>
        <plasmid evidence="3">Plasmid psms3-1</plasmid>
    </source>
</reference>
<organism evidence="2 3">
    <name type="scientific">Antarctobacter heliothermus</name>
    <dbReference type="NCBI Taxonomy" id="74033"/>
    <lineage>
        <taxon>Bacteria</taxon>
        <taxon>Pseudomonadati</taxon>
        <taxon>Pseudomonadota</taxon>
        <taxon>Alphaproteobacteria</taxon>
        <taxon>Rhodobacterales</taxon>
        <taxon>Roseobacteraceae</taxon>
        <taxon>Antarctobacter</taxon>
    </lineage>
</organism>
<dbReference type="Gene3D" id="3.40.50.150">
    <property type="entry name" value="Vaccinia Virus protein VP39"/>
    <property type="match status" value="1"/>
</dbReference>
<sequence length="231" mass="25473">MAASTEAYSRRFSGRVGAWMLGVQSATLLAMLLDLSDGSVLDVGGGHAQVSPMLDDMGYSTHTVVSSPEATERLIRMGKSGQKIRVGDLMDLPFADRSFGAVVSVRMMAHVQDLPGYVGELCRVADRAVVVDYTCLQGLGRAGTWLFSAKRALEGDTRPYTVSYRSEVSELFEKNGFMIDQHVGQFALPLVLHRKLRVTYISRALEFVLRPLARRFGNPVLLRATRRDETS</sequence>
<accession>A0A222EAI5</accession>
<dbReference type="GO" id="GO:0008757">
    <property type="term" value="F:S-adenosylmethionine-dependent methyltransferase activity"/>
    <property type="evidence" value="ECO:0007669"/>
    <property type="project" value="InterPro"/>
</dbReference>
<dbReference type="EMBL" id="CP022541">
    <property type="protein sequence ID" value="ASP23213.1"/>
    <property type="molecule type" value="Genomic_DNA"/>
</dbReference>
<evidence type="ECO:0000259" key="1">
    <source>
        <dbReference type="Pfam" id="PF08241"/>
    </source>
</evidence>
<name>A0A222EAI5_9RHOB</name>
<dbReference type="InterPro" id="IPR013216">
    <property type="entry name" value="Methyltransf_11"/>
</dbReference>
<evidence type="ECO:0000313" key="2">
    <source>
        <dbReference type="EMBL" id="ASP23213.1"/>
    </source>
</evidence>
<feature type="domain" description="Methyltransferase type 11" evidence="1">
    <location>
        <begin position="41"/>
        <end position="125"/>
    </location>
</feature>